<proteinExistence type="predicted"/>
<protein>
    <submittedName>
        <fullName evidence="1">Uncharacterized protein</fullName>
    </submittedName>
</protein>
<dbReference type="KEGG" id="pod:PODO_08860"/>
<evidence type="ECO:0000313" key="1">
    <source>
        <dbReference type="EMBL" id="OMD23333.1"/>
    </source>
</evidence>
<name>A0A1R0WWW6_9BACL</name>
<reference evidence="1 2" key="1">
    <citation type="submission" date="2016-10" db="EMBL/GenBank/DDBJ databases">
        <title>Paenibacillus species isolates.</title>
        <authorList>
            <person name="Beno S.M."/>
        </authorList>
    </citation>
    <scope>NUCLEOTIDE SEQUENCE [LARGE SCALE GENOMIC DNA]</scope>
    <source>
        <strain evidence="1 2">FSL H7-0604</strain>
    </source>
</reference>
<dbReference type="AlphaFoldDB" id="A0A1R0WWW6"/>
<dbReference type="EMBL" id="MKQP01000057">
    <property type="protein sequence ID" value="OMD23333.1"/>
    <property type="molecule type" value="Genomic_DNA"/>
</dbReference>
<dbReference type="Proteomes" id="UP000187465">
    <property type="component" value="Unassembled WGS sequence"/>
</dbReference>
<organism evidence="1 2">
    <name type="scientific">Paenibacillus odorifer</name>
    <dbReference type="NCBI Taxonomy" id="189426"/>
    <lineage>
        <taxon>Bacteria</taxon>
        <taxon>Bacillati</taxon>
        <taxon>Bacillota</taxon>
        <taxon>Bacilli</taxon>
        <taxon>Bacillales</taxon>
        <taxon>Paenibacillaceae</taxon>
        <taxon>Paenibacillus</taxon>
    </lineage>
</organism>
<evidence type="ECO:0000313" key="2">
    <source>
        <dbReference type="Proteomes" id="UP000187465"/>
    </source>
</evidence>
<gene>
    <name evidence="1" type="ORF">BJP51_30405</name>
</gene>
<sequence length="66" mass="7699">MLFSSYSNLKPHISFAMRREIQTLRQIIKLRGLTMLRVGGTIFEVRRKQVEVKIEGSLGVIRKRIV</sequence>
<comment type="caution">
    <text evidence="1">The sequence shown here is derived from an EMBL/GenBank/DDBJ whole genome shotgun (WGS) entry which is preliminary data.</text>
</comment>
<accession>A0A1R0WWW6</accession>